<dbReference type="EMBL" id="JAGRRH010000015">
    <property type="protein sequence ID" value="KAG7356050.1"/>
    <property type="molecule type" value="Genomic_DNA"/>
</dbReference>
<keyword evidence="7" id="KW-1185">Reference proteome</keyword>
<accession>A0A9K3PQ92</accession>
<protein>
    <submittedName>
        <fullName evidence="6">Glutaredoxin</fullName>
    </submittedName>
</protein>
<dbReference type="PANTHER" id="PTHR45694:SF18">
    <property type="entry name" value="GLUTAREDOXIN-1-RELATED"/>
    <property type="match status" value="1"/>
</dbReference>
<keyword evidence="1" id="KW-0813">Transport</keyword>
<dbReference type="PROSITE" id="PS00195">
    <property type="entry name" value="GLUTAREDOXIN_1"/>
    <property type="match status" value="1"/>
</dbReference>
<keyword evidence="2" id="KW-0249">Electron transport</keyword>
<dbReference type="CDD" id="cd03419">
    <property type="entry name" value="GRX_GRXh_1_2_like"/>
    <property type="match status" value="1"/>
</dbReference>
<gene>
    <name evidence="6" type="ORF">IV203_000736</name>
</gene>
<feature type="domain" description="Glutaredoxin" evidence="5">
    <location>
        <begin position="64"/>
        <end position="127"/>
    </location>
</feature>
<keyword evidence="4" id="KW-0732">Signal</keyword>
<evidence type="ECO:0000256" key="1">
    <source>
        <dbReference type="ARBA" id="ARBA00022448"/>
    </source>
</evidence>
<reference evidence="6" key="1">
    <citation type="journal article" date="2021" name="Sci. Rep.">
        <title>Diploid genomic architecture of Nitzschia inconspicua, an elite biomass production diatom.</title>
        <authorList>
            <person name="Oliver A."/>
            <person name="Podell S."/>
            <person name="Pinowska A."/>
            <person name="Traller J.C."/>
            <person name="Smith S.R."/>
            <person name="McClure R."/>
            <person name="Beliaev A."/>
            <person name="Bohutskyi P."/>
            <person name="Hill E.A."/>
            <person name="Rabines A."/>
            <person name="Zheng H."/>
            <person name="Allen L.Z."/>
            <person name="Kuo A."/>
            <person name="Grigoriev I.V."/>
            <person name="Allen A.E."/>
            <person name="Hazlebeck D."/>
            <person name="Allen E.E."/>
        </authorList>
    </citation>
    <scope>NUCLEOTIDE SEQUENCE</scope>
    <source>
        <strain evidence="6">Hildebrandi</strain>
    </source>
</reference>
<dbReference type="AlphaFoldDB" id="A0A9K3PQ92"/>
<comment type="caution">
    <text evidence="6">The sequence shown here is derived from an EMBL/GenBank/DDBJ whole genome shotgun (WGS) entry which is preliminary data.</text>
</comment>
<evidence type="ECO:0000256" key="3">
    <source>
        <dbReference type="ARBA" id="ARBA00023284"/>
    </source>
</evidence>
<reference evidence="6" key="2">
    <citation type="submission" date="2021-04" db="EMBL/GenBank/DDBJ databases">
        <authorList>
            <person name="Podell S."/>
        </authorList>
    </citation>
    <scope>NUCLEOTIDE SEQUENCE</scope>
    <source>
        <strain evidence="6">Hildebrandi</strain>
    </source>
</reference>
<evidence type="ECO:0000256" key="2">
    <source>
        <dbReference type="ARBA" id="ARBA00022982"/>
    </source>
</evidence>
<evidence type="ECO:0000313" key="6">
    <source>
        <dbReference type="EMBL" id="KAG7356050.1"/>
    </source>
</evidence>
<keyword evidence="3" id="KW-0676">Redox-active center</keyword>
<organism evidence="6 7">
    <name type="scientific">Nitzschia inconspicua</name>
    <dbReference type="NCBI Taxonomy" id="303405"/>
    <lineage>
        <taxon>Eukaryota</taxon>
        <taxon>Sar</taxon>
        <taxon>Stramenopiles</taxon>
        <taxon>Ochrophyta</taxon>
        <taxon>Bacillariophyta</taxon>
        <taxon>Bacillariophyceae</taxon>
        <taxon>Bacillariophycidae</taxon>
        <taxon>Bacillariales</taxon>
        <taxon>Bacillariaceae</taxon>
        <taxon>Nitzschia</taxon>
    </lineage>
</organism>
<dbReference type="OrthoDB" id="44061at2759"/>
<dbReference type="PROSITE" id="PS51354">
    <property type="entry name" value="GLUTAREDOXIN_2"/>
    <property type="match status" value="1"/>
</dbReference>
<dbReference type="InterPro" id="IPR011767">
    <property type="entry name" value="GLR_AS"/>
</dbReference>
<evidence type="ECO:0000256" key="4">
    <source>
        <dbReference type="SAM" id="SignalP"/>
    </source>
</evidence>
<dbReference type="GO" id="GO:0015038">
    <property type="term" value="F:glutathione disulfide oxidoreductase activity"/>
    <property type="evidence" value="ECO:0007669"/>
    <property type="project" value="TreeGrafter"/>
</dbReference>
<dbReference type="FunFam" id="3.40.30.10:FF:000026">
    <property type="entry name" value="Glutaredoxin 2"/>
    <property type="match status" value="1"/>
</dbReference>
<sequence>MKFTATVLVIAACATAATPFTIGAQGRGLATQQSSSVGNNRLVATLLRMDTDDFAKSEIESNDIVVFSKSYCPFCKSTKELFTDLGVDFKVHELDQMGDDGPALQASLFKMTNQKTVPNVFVKGQHIGGNDNTQAAAKEGKLQEMLGIAA</sequence>
<dbReference type="NCBIfam" id="TIGR02180">
    <property type="entry name" value="GRX_euk"/>
    <property type="match status" value="1"/>
</dbReference>
<proteinExistence type="predicted"/>
<dbReference type="GO" id="GO:0034599">
    <property type="term" value="P:cellular response to oxidative stress"/>
    <property type="evidence" value="ECO:0007669"/>
    <property type="project" value="TreeGrafter"/>
</dbReference>
<dbReference type="Proteomes" id="UP000693970">
    <property type="component" value="Unassembled WGS sequence"/>
</dbReference>
<name>A0A9K3PQ92_9STRA</name>
<evidence type="ECO:0000313" key="7">
    <source>
        <dbReference type="Proteomes" id="UP000693970"/>
    </source>
</evidence>
<feature type="chain" id="PRO_5039930829" evidence="4">
    <location>
        <begin position="20"/>
        <end position="150"/>
    </location>
</feature>
<dbReference type="PANTHER" id="PTHR45694">
    <property type="entry name" value="GLUTAREDOXIN 2"/>
    <property type="match status" value="1"/>
</dbReference>
<dbReference type="Pfam" id="PF00462">
    <property type="entry name" value="Glutaredoxin"/>
    <property type="match status" value="1"/>
</dbReference>
<evidence type="ECO:0000259" key="5">
    <source>
        <dbReference type="Pfam" id="PF00462"/>
    </source>
</evidence>
<dbReference type="InterPro" id="IPR011899">
    <property type="entry name" value="Glutaredoxin_euk/vir"/>
</dbReference>
<feature type="signal peptide" evidence="4">
    <location>
        <begin position="1"/>
        <end position="19"/>
    </location>
</feature>
<dbReference type="InterPro" id="IPR002109">
    <property type="entry name" value="Glutaredoxin"/>
</dbReference>
<dbReference type="GO" id="GO:0005737">
    <property type="term" value="C:cytoplasm"/>
    <property type="evidence" value="ECO:0007669"/>
    <property type="project" value="TreeGrafter"/>
</dbReference>